<dbReference type="InterPro" id="IPR005135">
    <property type="entry name" value="Endo/exonuclease/phosphatase"/>
</dbReference>
<keyword evidence="8" id="KW-0378">Hydrolase</keyword>
<keyword evidence="16" id="KW-1185">Reference proteome</keyword>
<evidence type="ECO:0000259" key="14">
    <source>
        <dbReference type="Pfam" id="PF03372"/>
    </source>
</evidence>
<evidence type="ECO:0000256" key="10">
    <source>
        <dbReference type="ARBA" id="ARBA00023204"/>
    </source>
</evidence>
<evidence type="ECO:0000256" key="1">
    <source>
        <dbReference type="ARBA" id="ARBA00001936"/>
    </source>
</evidence>
<dbReference type="GO" id="GO:0003697">
    <property type="term" value="F:single-stranded DNA binding"/>
    <property type="evidence" value="ECO:0007669"/>
    <property type="project" value="TreeGrafter"/>
</dbReference>
<evidence type="ECO:0000256" key="3">
    <source>
        <dbReference type="ARBA" id="ARBA00004322"/>
    </source>
</evidence>
<keyword evidence="11" id="KW-0539">Nucleus</keyword>
<keyword evidence="6" id="KW-0479">Metal-binding</keyword>
<evidence type="ECO:0000256" key="6">
    <source>
        <dbReference type="ARBA" id="ARBA00022723"/>
    </source>
</evidence>
<dbReference type="GO" id="GO:0016605">
    <property type="term" value="C:PML body"/>
    <property type="evidence" value="ECO:0007669"/>
    <property type="project" value="UniProtKB-SubCell"/>
</dbReference>
<feature type="compositionally biased region" description="Basic residues" evidence="13">
    <location>
        <begin position="103"/>
        <end position="113"/>
    </location>
</feature>
<proteinExistence type="predicted"/>
<comment type="cofactor">
    <cofactor evidence="2">
        <name>Mg(2+)</name>
        <dbReference type="ChEBI" id="CHEBI:18420"/>
    </cofactor>
</comment>
<dbReference type="Pfam" id="PF03372">
    <property type="entry name" value="Exo_endo_phos"/>
    <property type="match status" value="1"/>
</dbReference>
<gene>
    <name evidence="15" type="ORF">G5714_015846</name>
</gene>
<dbReference type="AlphaFoldDB" id="A0A7J6C8E1"/>
<dbReference type="GO" id="GO:0006302">
    <property type="term" value="P:double-strand break repair"/>
    <property type="evidence" value="ECO:0007669"/>
    <property type="project" value="TreeGrafter"/>
</dbReference>
<feature type="compositionally biased region" description="Polar residues" evidence="13">
    <location>
        <begin position="114"/>
        <end position="133"/>
    </location>
</feature>
<keyword evidence="7" id="KW-0227">DNA damage</keyword>
<sequence>MLRSEKEKRKERKGDALFLRPRTSELSSEFISQSNYCQEFGSVPRTEIEPETHSSAHKHMFPIKMDKPPCSPSMTLQCCSGEPPVGCNDTASGLVDTKVQGKSGKKKKQKKRQNPTTQMKTATVGEQSSSPSQDLPEHPENRSAESKHKKNNRKTRNKSISPATSPASSSHQDTTQSAQQTSARFTCDQSTQTEASQLQSVQTQSTQTPPIQGIHTPATECKSTQTIQSSFSLQQAYWGRSFTVQSADEQITQSSHLTLLCWNIDGLDPDNVFERAKGLLSHLGKYRADVVLLQELVPVNWKILKNIMKDYQLLQGSEDGYFTGIFLRKDRVQFLQSSIVKYPTTEMDRNLLIAHASFLGHPLCIMTSHLESCKASSQERLNQLRRVWKWMKEAPQDHTVIFGGDTNLRDWEVKKLGGLPDGIFDVWEMLGEPEESRYTWDTSINDNNEIPNSIRLRFDRLFLRAAAEGAKLQPESMALIGLEKLKCDYFISDHWGILCTFKFGASEE</sequence>
<reference evidence="15 16" key="1">
    <citation type="submission" date="2020-04" db="EMBL/GenBank/DDBJ databases">
        <title>Chromosome-level genome assembly of a cyprinid fish Onychostoma macrolepis by integration of Nanopore Sequencing, Bionano and Hi-C technology.</title>
        <authorList>
            <person name="Wang D."/>
        </authorList>
    </citation>
    <scope>NUCLEOTIDE SEQUENCE [LARGE SCALE GENOMIC DNA]</scope>
    <source>
        <strain evidence="15">SWU-2019</strain>
        <tissue evidence="15">Muscle</tissue>
    </source>
</reference>
<dbReference type="GO" id="GO:0046872">
    <property type="term" value="F:metal ion binding"/>
    <property type="evidence" value="ECO:0007669"/>
    <property type="project" value="UniProtKB-KW"/>
</dbReference>
<keyword evidence="9" id="KW-0460">Magnesium</keyword>
<dbReference type="GO" id="GO:0070260">
    <property type="term" value="F:5'-tyrosyl-DNA phosphodiesterase activity"/>
    <property type="evidence" value="ECO:0007669"/>
    <property type="project" value="TreeGrafter"/>
</dbReference>
<evidence type="ECO:0000313" key="16">
    <source>
        <dbReference type="Proteomes" id="UP000579812"/>
    </source>
</evidence>
<evidence type="ECO:0000256" key="11">
    <source>
        <dbReference type="ARBA" id="ARBA00023242"/>
    </source>
</evidence>
<dbReference type="SUPFAM" id="SSF56219">
    <property type="entry name" value="DNase I-like"/>
    <property type="match status" value="1"/>
</dbReference>
<accession>A0A7J6C8E1</accession>
<name>A0A7J6C8E1_9TELE</name>
<dbReference type="GO" id="GO:0005737">
    <property type="term" value="C:cytoplasm"/>
    <property type="evidence" value="ECO:0007669"/>
    <property type="project" value="TreeGrafter"/>
</dbReference>
<dbReference type="GO" id="GO:0004518">
    <property type="term" value="F:nuclease activity"/>
    <property type="evidence" value="ECO:0007669"/>
    <property type="project" value="UniProtKB-KW"/>
</dbReference>
<dbReference type="Gene3D" id="3.60.10.10">
    <property type="entry name" value="Endonuclease/exonuclease/phosphatase"/>
    <property type="match status" value="1"/>
</dbReference>
<dbReference type="FunFam" id="3.60.10.10:FF:000024">
    <property type="entry name" value="Tyrosyl-DNA phosphodiesterase 2"/>
    <property type="match status" value="1"/>
</dbReference>
<feature type="compositionally biased region" description="Basic residues" evidence="13">
    <location>
        <begin position="147"/>
        <end position="157"/>
    </location>
</feature>
<comment type="subcellular location">
    <subcellularLocation>
        <location evidence="3">Nucleus</location>
        <location evidence="3">PML body</location>
    </subcellularLocation>
</comment>
<evidence type="ECO:0000256" key="12">
    <source>
        <dbReference type="ARBA" id="ARBA00031304"/>
    </source>
</evidence>
<dbReference type="PANTHER" id="PTHR15822">
    <property type="entry name" value="TRAF AND TNF RECEPTOR-ASSOCIATED PROTEIN"/>
    <property type="match status" value="1"/>
</dbReference>
<feature type="domain" description="Endonuclease/exonuclease/phosphatase" evidence="14">
    <location>
        <begin position="261"/>
        <end position="494"/>
    </location>
</feature>
<evidence type="ECO:0000256" key="8">
    <source>
        <dbReference type="ARBA" id="ARBA00022801"/>
    </source>
</evidence>
<dbReference type="EMBL" id="JAAMOB010000016">
    <property type="protein sequence ID" value="KAF4102963.1"/>
    <property type="molecule type" value="Genomic_DNA"/>
</dbReference>
<dbReference type="CDD" id="cd09080">
    <property type="entry name" value="TDP2"/>
    <property type="match status" value="1"/>
</dbReference>
<evidence type="ECO:0000256" key="13">
    <source>
        <dbReference type="SAM" id="MobiDB-lite"/>
    </source>
</evidence>
<evidence type="ECO:0000313" key="15">
    <source>
        <dbReference type="EMBL" id="KAF4102963.1"/>
    </source>
</evidence>
<evidence type="ECO:0000256" key="7">
    <source>
        <dbReference type="ARBA" id="ARBA00022763"/>
    </source>
</evidence>
<comment type="caution">
    <text evidence="15">The sequence shown here is derived from an EMBL/GenBank/DDBJ whole genome shotgun (WGS) entry which is preliminary data.</text>
</comment>
<dbReference type="InterPro" id="IPR036691">
    <property type="entry name" value="Endo/exonu/phosph_ase_sf"/>
</dbReference>
<dbReference type="InterPro" id="IPR051547">
    <property type="entry name" value="TDP2-like"/>
</dbReference>
<keyword evidence="5" id="KW-0540">Nuclease</keyword>
<feature type="region of interest" description="Disordered" evidence="13">
    <location>
        <begin position="47"/>
        <end position="217"/>
    </location>
</feature>
<protein>
    <recommendedName>
        <fullName evidence="4">Tyrosyl-DNA phosphodiesterase 2</fullName>
    </recommendedName>
    <alternativeName>
        <fullName evidence="12">5'-tyrosyl-DNA phosphodiesterase</fullName>
    </alternativeName>
</protein>
<comment type="cofactor">
    <cofactor evidence="1">
        <name>Mn(2+)</name>
        <dbReference type="ChEBI" id="CHEBI:29035"/>
    </cofactor>
</comment>
<keyword evidence="10" id="KW-0234">DNA repair</keyword>
<feature type="compositionally biased region" description="Low complexity" evidence="13">
    <location>
        <begin position="196"/>
        <end position="208"/>
    </location>
</feature>
<feature type="compositionally biased region" description="Basic and acidic residues" evidence="13">
    <location>
        <begin position="135"/>
        <end position="146"/>
    </location>
</feature>
<evidence type="ECO:0000256" key="2">
    <source>
        <dbReference type="ARBA" id="ARBA00001946"/>
    </source>
</evidence>
<evidence type="ECO:0000256" key="4">
    <source>
        <dbReference type="ARBA" id="ARBA00017870"/>
    </source>
</evidence>
<evidence type="ECO:0000256" key="5">
    <source>
        <dbReference type="ARBA" id="ARBA00022722"/>
    </source>
</evidence>
<organism evidence="15 16">
    <name type="scientific">Onychostoma macrolepis</name>
    <dbReference type="NCBI Taxonomy" id="369639"/>
    <lineage>
        <taxon>Eukaryota</taxon>
        <taxon>Metazoa</taxon>
        <taxon>Chordata</taxon>
        <taxon>Craniata</taxon>
        <taxon>Vertebrata</taxon>
        <taxon>Euteleostomi</taxon>
        <taxon>Actinopterygii</taxon>
        <taxon>Neopterygii</taxon>
        <taxon>Teleostei</taxon>
        <taxon>Ostariophysi</taxon>
        <taxon>Cypriniformes</taxon>
        <taxon>Cyprinidae</taxon>
        <taxon>Acrossocheilinae</taxon>
        <taxon>Onychostoma</taxon>
    </lineage>
</organism>
<evidence type="ECO:0000256" key="9">
    <source>
        <dbReference type="ARBA" id="ARBA00022842"/>
    </source>
</evidence>
<dbReference type="PANTHER" id="PTHR15822:SF4">
    <property type="entry name" value="TYROSYL-DNA PHOSPHODIESTERASE 2"/>
    <property type="match status" value="1"/>
</dbReference>
<dbReference type="Proteomes" id="UP000579812">
    <property type="component" value="Unassembled WGS sequence"/>
</dbReference>
<feature type="compositionally biased region" description="Low complexity" evidence="13">
    <location>
        <begin position="158"/>
        <end position="183"/>
    </location>
</feature>